<protein>
    <submittedName>
        <fullName evidence="1">Uncharacterized protein</fullName>
    </submittedName>
</protein>
<keyword evidence="2" id="KW-1185">Reference proteome</keyword>
<comment type="caution">
    <text evidence="1">The sequence shown here is derived from an EMBL/GenBank/DDBJ whole genome shotgun (WGS) entry which is preliminary data.</text>
</comment>
<proteinExistence type="predicted"/>
<dbReference type="EMBL" id="CM056820">
    <property type="protein sequence ID" value="KAJ8615513.1"/>
    <property type="molecule type" value="Genomic_DNA"/>
</dbReference>
<gene>
    <name evidence="1" type="ORF">MRB53_034885</name>
</gene>
<organism evidence="1 2">
    <name type="scientific">Persea americana</name>
    <name type="common">Avocado</name>
    <dbReference type="NCBI Taxonomy" id="3435"/>
    <lineage>
        <taxon>Eukaryota</taxon>
        <taxon>Viridiplantae</taxon>
        <taxon>Streptophyta</taxon>
        <taxon>Embryophyta</taxon>
        <taxon>Tracheophyta</taxon>
        <taxon>Spermatophyta</taxon>
        <taxon>Magnoliopsida</taxon>
        <taxon>Magnoliidae</taxon>
        <taxon>Laurales</taxon>
        <taxon>Lauraceae</taxon>
        <taxon>Persea</taxon>
    </lineage>
</organism>
<accession>A0ACC2K3D5</accession>
<evidence type="ECO:0000313" key="1">
    <source>
        <dbReference type="EMBL" id="KAJ8615513.1"/>
    </source>
</evidence>
<evidence type="ECO:0000313" key="2">
    <source>
        <dbReference type="Proteomes" id="UP001234297"/>
    </source>
</evidence>
<name>A0ACC2K3D5_PERAE</name>
<reference evidence="1 2" key="1">
    <citation type="journal article" date="2022" name="Hortic Res">
        <title>A haplotype resolved chromosomal level avocado genome allows analysis of novel avocado genes.</title>
        <authorList>
            <person name="Nath O."/>
            <person name="Fletcher S.J."/>
            <person name="Hayward A."/>
            <person name="Shaw L.M."/>
            <person name="Masouleh A.K."/>
            <person name="Furtado A."/>
            <person name="Henry R.J."/>
            <person name="Mitter N."/>
        </authorList>
    </citation>
    <scope>NUCLEOTIDE SEQUENCE [LARGE SCALE GENOMIC DNA]</scope>
    <source>
        <strain evidence="2">cv. Hass</strain>
    </source>
</reference>
<sequence length="193" mass="20681">MGVQETVSLVVSSPTPVIPERIEEAPVPKESVTIPLVHTEAAGNQLPLESISQLEAKGDPSNTIASELPAVPEASTTMYETGAATDDLTRALAIEAQVTDFLEEQPEEVMDDSEEERQMDTSITPCTSANPIIIEGNVHDVDSLVVPQTANDASFKLVPSQALLKEQKDTLKIMLLEITQTLASGNLTQLTNC</sequence>
<dbReference type="Proteomes" id="UP001234297">
    <property type="component" value="Chromosome 12"/>
</dbReference>